<dbReference type="OrthoDB" id="23788at10239"/>
<protein>
    <submittedName>
        <fullName evidence="1">Uncharacterized protein</fullName>
    </submittedName>
</protein>
<evidence type="ECO:0000313" key="1">
    <source>
        <dbReference type="EMBL" id="BAN92350.1"/>
    </source>
</evidence>
<dbReference type="KEGG" id="vg:17699666"/>
<accession>U3TK08</accession>
<dbReference type="Proteomes" id="UP000016888">
    <property type="component" value="Segment"/>
</dbReference>
<dbReference type="GeneID" id="17699666"/>
<dbReference type="RefSeq" id="YP_008853927.1">
    <property type="nucleotide sequence ID" value="NC_022917.1"/>
</dbReference>
<dbReference type="EMBL" id="AB854109">
    <property type="protein sequence ID" value="BAN92350.1"/>
    <property type="molecule type" value="Genomic_DNA"/>
</dbReference>
<reference evidence="1 2" key="1">
    <citation type="submission" date="2013-09" db="EMBL/GenBank/DDBJ databases">
        <title>Genomic characterization of Ralstonia solanacearum phage phiRSB3.</title>
        <authorList>
            <person name="Kawasaki T."/>
            <person name="Matsunami M."/>
            <person name="Fujie M."/>
            <person name="Yamada T."/>
        </authorList>
    </citation>
    <scope>NUCLEOTIDE SEQUENCE [LARGE SCALE GENOMIC DNA]</scope>
</reference>
<sequence length="156" mass="17424">MNEVTRNQELHDAACALQAEMEHMPQVECPVRHFFSPGIYLREMTIPSGTIVVGAVHKHEHYAILSKGRVRLSTETGIVELTAPAIVHSYPGIKRICYAIDEAVFTTAHHNPTNTQDHEQLTRDHTDATYDTLMGGKDNVQARNNALANERAKELP</sequence>
<name>U3TK08_9CAUD</name>
<evidence type="ECO:0000313" key="2">
    <source>
        <dbReference type="Proteomes" id="UP000016888"/>
    </source>
</evidence>
<proteinExistence type="predicted"/>
<organism evidence="1 2">
    <name type="scientific">Ralstonia phage RSB3</name>
    <dbReference type="NCBI Taxonomy" id="1402875"/>
    <lineage>
        <taxon>Viruses</taxon>
        <taxon>Duplodnaviria</taxon>
        <taxon>Heunggongvirae</taxon>
        <taxon>Uroviricota</taxon>
        <taxon>Caudoviricetes</taxon>
        <taxon>Autographivirales</taxon>
        <taxon>Autoscriptoviridae</taxon>
        <taxon>Jiaoyazivirus</taxon>
        <taxon>Jiaoyazivirus RSB3</taxon>
    </lineage>
</organism>
<keyword evidence="2" id="KW-1185">Reference proteome</keyword>